<dbReference type="GO" id="GO:0005793">
    <property type="term" value="C:endoplasmic reticulum-Golgi intermediate compartment"/>
    <property type="evidence" value="ECO:0007669"/>
    <property type="project" value="UniProtKB-UniRule"/>
</dbReference>
<proteinExistence type="inferred from homology"/>
<dbReference type="PANTHER" id="PTHR14083">
    <property type="entry name" value="YIP1 INTERACTING FACTOR HOMOLOG YIF1 PROTEIN"/>
    <property type="match status" value="1"/>
</dbReference>
<dbReference type="GO" id="GO:0006888">
    <property type="term" value="P:endoplasmic reticulum to Golgi vesicle-mediated transport"/>
    <property type="evidence" value="ECO:0007669"/>
    <property type="project" value="UniProtKB-UniRule"/>
</dbReference>
<evidence type="ECO:0000256" key="10">
    <source>
        <dbReference type="SAM" id="MobiDB-lite"/>
    </source>
</evidence>
<evidence type="ECO:0000256" key="7">
    <source>
        <dbReference type="ARBA" id="ARBA00023034"/>
    </source>
</evidence>
<comment type="function">
    <text evidence="9">Has a role in transport between endoplasmic reticulum and Golgi.</text>
</comment>
<dbReference type="GO" id="GO:0005789">
    <property type="term" value="C:endoplasmic reticulum membrane"/>
    <property type="evidence" value="ECO:0007669"/>
    <property type="project" value="UniProtKB-SubCell"/>
</dbReference>
<gene>
    <name evidence="11" type="ORF">CXG81DRAFT_8605</name>
</gene>
<evidence type="ECO:0000256" key="8">
    <source>
        <dbReference type="ARBA" id="ARBA00023136"/>
    </source>
</evidence>
<dbReference type="AlphaFoldDB" id="A0A4P9XEZ6"/>
<dbReference type="PANTHER" id="PTHR14083:SF0">
    <property type="entry name" value="YIP1D-INTERACTING FACTOR 1, ISOFORM C"/>
    <property type="match status" value="1"/>
</dbReference>
<evidence type="ECO:0000256" key="2">
    <source>
        <dbReference type="ARBA" id="ARBA00022448"/>
    </source>
</evidence>
<keyword evidence="7 9" id="KW-0333">Golgi apparatus</keyword>
<comment type="subcellular location">
    <subcellularLocation>
        <location evidence="9">Endoplasmic reticulum membrane</location>
        <topology evidence="9">Multi-pass membrane protein</topology>
    </subcellularLocation>
    <subcellularLocation>
        <location evidence="9">Golgi apparatus membrane</location>
        <topology evidence="9">Multi-pass membrane protein</topology>
    </subcellularLocation>
</comment>
<evidence type="ECO:0000256" key="6">
    <source>
        <dbReference type="ARBA" id="ARBA00022989"/>
    </source>
</evidence>
<keyword evidence="2 9" id="KW-0813">Transport</keyword>
<evidence type="ECO:0000256" key="3">
    <source>
        <dbReference type="ARBA" id="ARBA00022692"/>
    </source>
</evidence>
<comment type="similarity">
    <text evidence="1 9">Belongs to the YIF1 family.</text>
</comment>
<feature type="transmembrane region" description="Helical" evidence="9">
    <location>
        <begin position="123"/>
        <end position="143"/>
    </location>
</feature>
<keyword evidence="12" id="KW-1185">Reference proteome</keyword>
<keyword evidence="4 9" id="KW-0256">Endoplasmic reticulum</keyword>
<evidence type="ECO:0000256" key="5">
    <source>
        <dbReference type="ARBA" id="ARBA00022927"/>
    </source>
</evidence>
<accession>A0A4P9XEZ6</accession>
<dbReference type="Proteomes" id="UP000274922">
    <property type="component" value="Unassembled WGS sequence"/>
</dbReference>
<dbReference type="GO" id="GO:0000139">
    <property type="term" value="C:Golgi membrane"/>
    <property type="evidence" value="ECO:0007669"/>
    <property type="project" value="UniProtKB-SubCell"/>
</dbReference>
<keyword evidence="8 9" id="KW-0472">Membrane</keyword>
<feature type="transmembrane region" description="Helical" evidence="9">
    <location>
        <begin position="219"/>
        <end position="237"/>
    </location>
</feature>
<dbReference type="Pfam" id="PF03878">
    <property type="entry name" value="YIF1"/>
    <property type="match status" value="1"/>
</dbReference>
<feature type="region of interest" description="Disordered" evidence="10">
    <location>
        <begin position="1"/>
        <end position="22"/>
    </location>
</feature>
<evidence type="ECO:0000256" key="4">
    <source>
        <dbReference type="ARBA" id="ARBA00022824"/>
    </source>
</evidence>
<dbReference type="OrthoDB" id="337750at2759"/>
<keyword evidence="3 9" id="KW-0812">Transmembrane</keyword>
<evidence type="ECO:0000256" key="1">
    <source>
        <dbReference type="ARBA" id="ARBA00009727"/>
    </source>
</evidence>
<dbReference type="GO" id="GO:0015031">
    <property type="term" value="P:protein transport"/>
    <property type="evidence" value="ECO:0007669"/>
    <property type="project" value="UniProtKB-KW"/>
</dbReference>
<feature type="transmembrane region" description="Helical" evidence="9">
    <location>
        <begin position="258"/>
        <end position="276"/>
    </location>
</feature>
<keyword evidence="6 9" id="KW-1133">Transmembrane helix</keyword>
<name>A0A4P9XEZ6_9FUNG</name>
<organism evidence="11 12">
    <name type="scientific">Caulochytrium protostelioides</name>
    <dbReference type="NCBI Taxonomy" id="1555241"/>
    <lineage>
        <taxon>Eukaryota</taxon>
        <taxon>Fungi</taxon>
        <taxon>Fungi incertae sedis</taxon>
        <taxon>Chytridiomycota</taxon>
        <taxon>Chytridiomycota incertae sedis</taxon>
        <taxon>Chytridiomycetes</taxon>
        <taxon>Caulochytriales</taxon>
        <taxon>Caulochytriaceae</taxon>
        <taxon>Caulochytrium</taxon>
    </lineage>
</organism>
<keyword evidence="5 9" id="KW-0653">Protein transport</keyword>
<dbReference type="EMBL" id="ML014113">
    <property type="protein sequence ID" value="RKP04132.1"/>
    <property type="molecule type" value="Genomic_DNA"/>
</dbReference>
<evidence type="ECO:0000313" key="12">
    <source>
        <dbReference type="Proteomes" id="UP000274922"/>
    </source>
</evidence>
<reference evidence="12" key="1">
    <citation type="journal article" date="2018" name="Nat. Microbiol.">
        <title>Leveraging single-cell genomics to expand the fungal tree of life.</title>
        <authorList>
            <person name="Ahrendt S.R."/>
            <person name="Quandt C.A."/>
            <person name="Ciobanu D."/>
            <person name="Clum A."/>
            <person name="Salamov A."/>
            <person name="Andreopoulos B."/>
            <person name="Cheng J.F."/>
            <person name="Woyke T."/>
            <person name="Pelin A."/>
            <person name="Henrissat B."/>
            <person name="Reynolds N.K."/>
            <person name="Benny G.L."/>
            <person name="Smith M.E."/>
            <person name="James T.Y."/>
            <person name="Grigoriev I.V."/>
        </authorList>
    </citation>
    <scope>NUCLEOTIDE SEQUENCE [LARGE SCALE GENOMIC DNA]</scope>
    <source>
        <strain evidence="12">ATCC 52028</strain>
    </source>
</reference>
<dbReference type="InterPro" id="IPR005578">
    <property type="entry name" value="Yif1_fam"/>
</dbReference>
<feature type="transmembrane region" description="Helical" evidence="9">
    <location>
        <begin position="163"/>
        <end position="183"/>
    </location>
</feature>
<evidence type="ECO:0000313" key="11">
    <source>
        <dbReference type="EMBL" id="RKP04132.1"/>
    </source>
</evidence>
<protein>
    <recommendedName>
        <fullName evidence="9">Protein YIF1</fullName>
    </recommendedName>
</protein>
<sequence>MPPQHGNLQAGYPQANNGQPHSTYEAQWQQFQTSAAGQVGMQFANQALKQGHDMVQSSVGRWLSFATLKYYFNVSNGYVLSKCGLLLFPFRHKTWTRVPRAADQQGHMQQWLPPRDDINAPDLYIPTMALITYVLISAVLIGSTTAHTSGFSPDIIGKLTSTGVGVVLTEALIVRFGCYLLGVQLDIPLLDLVSYAGYKFIGVIVAEIVRFFASFTLTYVVFGYTMLALGFFSLRTMRHIILPETTQTMVHQGRKRRINFMLGIAGLQIVLAWILMA</sequence>
<feature type="transmembrane region" description="Helical" evidence="9">
    <location>
        <begin position="195"/>
        <end position="213"/>
    </location>
</feature>
<dbReference type="GO" id="GO:0030134">
    <property type="term" value="C:COPII-coated ER to Golgi transport vesicle"/>
    <property type="evidence" value="ECO:0007669"/>
    <property type="project" value="TreeGrafter"/>
</dbReference>
<evidence type="ECO:0000256" key="9">
    <source>
        <dbReference type="RuleBase" id="RU368073"/>
    </source>
</evidence>
<dbReference type="STRING" id="1555241.A0A4P9XEZ6"/>